<evidence type="ECO:0000313" key="4">
    <source>
        <dbReference type="EMBL" id="TYT26652.1"/>
    </source>
</evidence>
<sequence length="694" mass="75480">MPRLLLASAITLALAACSGGQSGDTGPTVEATPKAPASLDEVELIPREALFGNPERANVQLSPDGKYLSWVAPLDGTLNVWTAPADDLSAAKAATRDTARGIRSYFWSYQPDTLLYLRDTGGDEDFHLYAVNLANGESRDLTPFEKTTAQVLGVSDRHPGTILVGMNDRDPKWHDVYRVDLASGERSLVERNDQEISGYVADADYRLRFASRARPDGGEDLLRRTGETWEKYDEIPFEDGLTTGYAGLSKDGATLYMRDSRERNTVALFAVDTETGDRSLLHEDARADIGYSLADPKTGKVQAVSVNYLREAWTVLDDGIKADLDRLAAIGPGEASINTRTLDDSTWIVAYSAAESPVEYYRYDRGDDGKLTRLFSGRPALEGKPLVPMWPLELKSRDGKTLVSYLTLPPHADADKDGKADAPVPMVLLVHGGPWARDAYGYSSYDQWLANRGYAVLSVNFRGSTGFGKDFTNAGDGEWAGKMHDDLIDAVEWAVEEGVTTQDKVAIMGGSYGGYATLVGLTFTPDTFACGVDIVGPANLNTLLSTVPPYWASFYQQLVRRMGDPQTEEGKAWLTERSPLSRVDAIKKPLLIGQGANDPRVKQDESDQIVDAMTAKNIPVTYVLFPDEGHGFARPENNKAFNAVAEGFLSQCLGGRAQPIGEEFKGSSITVPTGADGVPGLAEALRSHTQEVRK</sequence>
<gene>
    <name evidence="4" type="ORF">FZO89_10490</name>
</gene>
<dbReference type="OrthoDB" id="4269629at2"/>
<evidence type="ECO:0000259" key="3">
    <source>
        <dbReference type="Pfam" id="PF00326"/>
    </source>
</evidence>
<keyword evidence="5" id="KW-1185">Reference proteome</keyword>
<dbReference type="SUPFAM" id="SSF53474">
    <property type="entry name" value="alpha/beta-Hydrolases"/>
    <property type="match status" value="1"/>
</dbReference>
<comment type="caution">
    <text evidence="4">The sequence shown here is derived from an EMBL/GenBank/DDBJ whole genome shotgun (WGS) entry which is preliminary data.</text>
</comment>
<dbReference type="AlphaFoldDB" id="A0A5D4XUI1"/>
<dbReference type="InterPro" id="IPR011042">
    <property type="entry name" value="6-blade_b-propeller_TolB-like"/>
</dbReference>
<dbReference type="PANTHER" id="PTHR42776:SF27">
    <property type="entry name" value="DIPEPTIDYL PEPTIDASE FAMILY MEMBER 6"/>
    <property type="match status" value="1"/>
</dbReference>
<dbReference type="Pfam" id="PF00326">
    <property type="entry name" value="Peptidase_S9"/>
    <property type="match status" value="1"/>
</dbReference>
<dbReference type="GO" id="GO:0006508">
    <property type="term" value="P:proteolysis"/>
    <property type="evidence" value="ECO:0007669"/>
    <property type="project" value="InterPro"/>
</dbReference>
<keyword evidence="1" id="KW-0378">Hydrolase</keyword>
<dbReference type="GO" id="GO:0004252">
    <property type="term" value="F:serine-type endopeptidase activity"/>
    <property type="evidence" value="ECO:0007669"/>
    <property type="project" value="TreeGrafter"/>
</dbReference>
<accession>A0A5D4XUI1</accession>
<dbReference type="Gene3D" id="2.120.10.30">
    <property type="entry name" value="TolB, C-terminal domain"/>
    <property type="match status" value="1"/>
</dbReference>
<dbReference type="SUPFAM" id="SSF82171">
    <property type="entry name" value="DPP6 N-terminal domain-like"/>
    <property type="match status" value="1"/>
</dbReference>
<protein>
    <submittedName>
        <fullName evidence="4">S9 family peptidase</fullName>
    </submittedName>
</protein>
<evidence type="ECO:0000313" key="5">
    <source>
        <dbReference type="Proteomes" id="UP000324973"/>
    </source>
</evidence>
<feature type="domain" description="Peptidase S9 prolyl oligopeptidase catalytic" evidence="3">
    <location>
        <begin position="443"/>
        <end position="655"/>
    </location>
</feature>
<organism evidence="4 5">
    <name type="scientific">Luteimonas viscosa</name>
    <dbReference type="NCBI Taxonomy" id="1132694"/>
    <lineage>
        <taxon>Bacteria</taxon>
        <taxon>Pseudomonadati</taxon>
        <taxon>Pseudomonadota</taxon>
        <taxon>Gammaproteobacteria</taxon>
        <taxon>Lysobacterales</taxon>
        <taxon>Lysobacteraceae</taxon>
        <taxon>Luteimonas</taxon>
    </lineage>
</organism>
<dbReference type="PROSITE" id="PS51257">
    <property type="entry name" value="PROKAR_LIPOPROTEIN"/>
    <property type="match status" value="1"/>
</dbReference>
<feature type="signal peptide" evidence="2">
    <location>
        <begin position="1"/>
        <end position="23"/>
    </location>
</feature>
<evidence type="ECO:0000256" key="2">
    <source>
        <dbReference type="SAM" id="SignalP"/>
    </source>
</evidence>
<dbReference type="InterPro" id="IPR001375">
    <property type="entry name" value="Peptidase_S9_cat"/>
</dbReference>
<name>A0A5D4XUI1_9GAMM</name>
<dbReference type="EMBL" id="VTFT01000001">
    <property type="protein sequence ID" value="TYT26652.1"/>
    <property type="molecule type" value="Genomic_DNA"/>
</dbReference>
<reference evidence="4 5" key="1">
    <citation type="submission" date="2019-08" db="EMBL/GenBank/DDBJ databases">
        <title>Luteimonas viscosus sp. nov., isolated from soil of a sunflower field.</title>
        <authorList>
            <person name="Jianli Z."/>
            <person name="Ying Z."/>
        </authorList>
    </citation>
    <scope>NUCLEOTIDE SEQUENCE [LARGE SCALE GENOMIC DNA]</scope>
    <source>
        <strain evidence="4 5">XBU10</strain>
    </source>
</reference>
<dbReference type="RefSeq" id="WP_149103207.1">
    <property type="nucleotide sequence ID" value="NZ_VTFT01000001.1"/>
</dbReference>
<proteinExistence type="predicted"/>
<dbReference type="Gene3D" id="3.40.50.1820">
    <property type="entry name" value="alpha/beta hydrolase"/>
    <property type="match status" value="1"/>
</dbReference>
<keyword evidence="2" id="KW-0732">Signal</keyword>
<dbReference type="Proteomes" id="UP000324973">
    <property type="component" value="Unassembled WGS sequence"/>
</dbReference>
<feature type="chain" id="PRO_5022676800" evidence="2">
    <location>
        <begin position="24"/>
        <end position="694"/>
    </location>
</feature>
<dbReference type="PANTHER" id="PTHR42776">
    <property type="entry name" value="SERINE PEPTIDASE S9 FAMILY MEMBER"/>
    <property type="match status" value="1"/>
</dbReference>
<dbReference type="InterPro" id="IPR029058">
    <property type="entry name" value="AB_hydrolase_fold"/>
</dbReference>
<evidence type="ECO:0000256" key="1">
    <source>
        <dbReference type="ARBA" id="ARBA00022801"/>
    </source>
</evidence>